<keyword evidence="1" id="KW-0472">Membrane</keyword>
<keyword evidence="3" id="KW-1185">Reference proteome</keyword>
<proteinExistence type="predicted"/>
<dbReference type="Proteomes" id="UP001596447">
    <property type="component" value="Unassembled WGS sequence"/>
</dbReference>
<keyword evidence="2" id="KW-0808">Transferase</keyword>
<comment type="caution">
    <text evidence="2">The sequence shown here is derived from an EMBL/GenBank/DDBJ whole genome shotgun (WGS) entry which is preliminary data.</text>
</comment>
<feature type="transmembrane region" description="Helical" evidence="1">
    <location>
        <begin position="20"/>
        <end position="44"/>
    </location>
</feature>
<dbReference type="AlphaFoldDB" id="A0ABD5Z6W8"/>
<dbReference type="GO" id="GO:0016301">
    <property type="term" value="F:kinase activity"/>
    <property type="evidence" value="ECO:0007669"/>
    <property type="project" value="UniProtKB-KW"/>
</dbReference>
<evidence type="ECO:0000313" key="2">
    <source>
        <dbReference type="EMBL" id="MFC7201009.1"/>
    </source>
</evidence>
<dbReference type="PANTHER" id="PTHR31303:SF1">
    <property type="entry name" value="CTP-DEPENDENT DIACYLGLYCEROL KINASE 1"/>
    <property type="match status" value="1"/>
</dbReference>
<gene>
    <name evidence="2" type="ORF">ACFQJ9_16620</name>
</gene>
<evidence type="ECO:0000256" key="1">
    <source>
        <dbReference type="SAM" id="Phobius"/>
    </source>
</evidence>
<accession>A0ABD5Z6W8</accession>
<dbReference type="InterPro" id="IPR037997">
    <property type="entry name" value="Dgk1-like"/>
</dbReference>
<keyword evidence="1" id="KW-0812">Transmembrane</keyword>
<keyword evidence="1" id="KW-1133">Transmembrane helix</keyword>
<sequence length="186" mass="19963">MSELPRRLVHLSGSAAPLTYLFGVLTWREVSLILLGLTLLVGVLETLRLKGHIDWWIYDKLTREYEEDDVAGYVLYVVGMTATAWLFDPAVAAPAMLMLTVGDPISGYLSSADLGEKEWWVMAVTFGVCLAITVLLGVPVLAGVLGAAAATVADARTPIVAGYVVDDNLTIPLCAGTVMWLVVALL</sequence>
<dbReference type="PANTHER" id="PTHR31303">
    <property type="entry name" value="CTP-DEPENDENT DIACYLGLYCEROL KINASE 1"/>
    <property type="match status" value="1"/>
</dbReference>
<dbReference type="RefSeq" id="WP_279527768.1">
    <property type="nucleotide sequence ID" value="NZ_CP122312.1"/>
</dbReference>
<dbReference type="EMBL" id="JBHTAR010000011">
    <property type="protein sequence ID" value="MFC7201009.1"/>
    <property type="molecule type" value="Genomic_DNA"/>
</dbReference>
<keyword evidence="2" id="KW-0418">Kinase</keyword>
<protein>
    <submittedName>
        <fullName evidence="2">Dolichol kinase</fullName>
    </submittedName>
</protein>
<feature type="transmembrane region" description="Helical" evidence="1">
    <location>
        <begin position="119"/>
        <end position="148"/>
    </location>
</feature>
<evidence type="ECO:0000313" key="3">
    <source>
        <dbReference type="Proteomes" id="UP001596447"/>
    </source>
</evidence>
<feature type="transmembrane region" description="Helical" evidence="1">
    <location>
        <begin position="73"/>
        <end position="99"/>
    </location>
</feature>
<name>A0ABD5Z6W8_9EURY</name>
<organism evidence="2 3">
    <name type="scientific">Halospeciosus flavus</name>
    <dbReference type="NCBI Taxonomy" id="3032283"/>
    <lineage>
        <taxon>Archaea</taxon>
        <taxon>Methanobacteriati</taxon>
        <taxon>Methanobacteriota</taxon>
        <taxon>Stenosarchaea group</taxon>
        <taxon>Halobacteria</taxon>
        <taxon>Halobacteriales</taxon>
        <taxon>Halobacteriaceae</taxon>
        <taxon>Halospeciosus</taxon>
    </lineage>
</organism>
<reference evidence="2 3" key="1">
    <citation type="journal article" date="2019" name="Int. J. Syst. Evol. Microbiol.">
        <title>The Global Catalogue of Microorganisms (GCM) 10K type strain sequencing project: providing services to taxonomists for standard genome sequencing and annotation.</title>
        <authorList>
            <consortium name="The Broad Institute Genomics Platform"/>
            <consortium name="The Broad Institute Genome Sequencing Center for Infectious Disease"/>
            <person name="Wu L."/>
            <person name="Ma J."/>
        </authorList>
    </citation>
    <scope>NUCLEOTIDE SEQUENCE [LARGE SCALE GENOMIC DNA]</scope>
    <source>
        <strain evidence="2 3">XZGYJ-43</strain>
    </source>
</reference>